<sequence length="168" mass="18335">MHPDNRPLSPWLHWEVMATFSFMLAYAAGVYFHAATASLSDAYQPGLDSLKRYVQPGIALWVLPLIAYGWKSVHLTKVAQRCALGGLVCCAMLYVFCSVHQSTAGMSWVAPADRTLASTVQRSLFSPSFSGRSMGSITGSAIFAAMAWGLSIRISRMLKQRPSDTPSD</sequence>
<keyword evidence="1" id="KW-1133">Transmembrane helix</keyword>
<organism evidence="2 3">
    <name type="scientific">Comamonas squillarum</name>
    <dbReference type="NCBI Taxonomy" id="2977320"/>
    <lineage>
        <taxon>Bacteria</taxon>
        <taxon>Pseudomonadati</taxon>
        <taxon>Pseudomonadota</taxon>
        <taxon>Betaproteobacteria</taxon>
        <taxon>Burkholderiales</taxon>
        <taxon>Comamonadaceae</taxon>
        <taxon>Comamonas</taxon>
    </lineage>
</organism>
<protein>
    <submittedName>
        <fullName evidence="2">Uncharacterized protein</fullName>
    </submittedName>
</protein>
<dbReference type="RefSeq" id="WP_260718348.1">
    <property type="nucleotide sequence ID" value="NZ_CP104377.1"/>
</dbReference>
<reference evidence="2" key="1">
    <citation type="submission" date="2022-09" db="EMBL/GenBank/DDBJ databases">
        <title>Bacterial diversity in gut of crayfish and pufferfish.</title>
        <authorList>
            <person name="Huang Y."/>
        </authorList>
    </citation>
    <scope>NUCLEOTIDE SEQUENCE</scope>
    <source>
        <strain evidence="2">PR12</strain>
    </source>
</reference>
<name>A0ABY5ZSK0_9BURK</name>
<evidence type="ECO:0000313" key="3">
    <source>
        <dbReference type="Proteomes" id="UP001058290"/>
    </source>
</evidence>
<feature type="transmembrane region" description="Helical" evidence="1">
    <location>
        <begin position="53"/>
        <end position="70"/>
    </location>
</feature>
<gene>
    <name evidence="2" type="ORF">N4T19_14295</name>
</gene>
<feature type="transmembrane region" description="Helical" evidence="1">
    <location>
        <begin position="133"/>
        <end position="152"/>
    </location>
</feature>
<proteinExistence type="predicted"/>
<feature type="transmembrane region" description="Helical" evidence="1">
    <location>
        <begin position="12"/>
        <end position="33"/>
    </location>
</feature>
<dbReference type="EMBL" id="CP104377">
    <property type="protein sequence ID" value="UXC16886.1"/>
    <property type="molecule type" value="Genomic_DNA"/>
</dbReference>
<accession>A0ABY5ZSK0</accession>
<keyword evidence="1" id="KW-0472">Membrane</keyword>
<evidence type="ECO:0000313" key="2">
    <source>
        <dbReference type="EMBL" id="UXC16886.1"/>
    </source>
</evidence>
<evidence type="ECO:0000256" key="1">
    <source>
        <dbReference type="SAM" id="Phobius"/>
    </source>
</evidence>
<keyword evidence="3" id="KW-1185">Reference proteome</keyword>
<dbReference type="Proteomes" id="UP001058290">
    <property type="component" value="Chromosome"/>
</dbReference>
<feature type="transmembrane region" description="Helical" evidence="1">
    <location>
        <begin position="82"/>
        <end position="101"/>
    </location>
</feature>
<keyword evidence="1" id="KW-0812">Transmembrane</keyword>